<proteinExistence type="inferred from homology"/>
<evidence type="ECO:0000256" key="4">
    <source>
        <dbReference type="ARBA" id="ARBA00022603"/>
    </source>
</evidence>
<evidence type="ECO:0000256" key="1">
    <source>
        <dbReference type="ARBA" id="ARBA00004141"/>
    </source>
</evidence>
<evidence type="ECO:0000256" key="6">
    <source>
        <dbReference type="ARBA" id="ARBA00022691"/>
    </source>
</evidence>
<gene>
    <name evidence="12" type="ORF">IV203_010670</name>
</gene>
<reference evidence="12" key="2">
    <citation type="submission" date="2021-04" db="EMBL/GenBank/DDBJ databases">
        <authorList>
            <person name="Podell S."/>
        </authorList>
    </citation>
    <scope>NUCLEOTIDE SEQUENCE</scope>
    <source>
        <strain evidence="12">Hildebrandi</strain>
    </source>
</reference>
<feature type="transmembrane region" description="Helical" evidence="10">
    <location>
        <begin position="172"/>
        <end position="190"/>
    </location>
</feature>
<accession>A0A9K3PKZ2</accession>
<evidence type="ECO:0000256" key="5">
    <source>
        <dbReference type="ARBA" id="ARBA00022679"/>
    </source>
</evidence>
<dbReference type="GO" id="GO:0005789">
    <property type="term" value="C:endoplasmic reticulum membrane"/>
    <property type="evidence" value="ECO:0007669"/>
    <property type="project" value="UniProtKB-SubCell"/>
</dbReference>
<keyword evidence="6 10" id="KW-0949">S-adenosyl-L-methionine</keyword>
<keyword evidence="9 10" id="KW-0472">Membrane</keyword>
<organism evidence="12 13">
    <name type="scientific">Nitzschia inconspicua</name>
    <dbReference type="NCBI Taxonomy" id="303405"/>
    <lineage>
        <taxon>Eukaryota</taxon>
        <taxon>Sar</taxon>
        <taxon>Stramenopiles</taxon>
        <taxon>Ochrophyta</taxon>
        <taxon>Bacillariophyta</taxon>
        <taxon>Bacillariophyceae</taxon>
        <taxon>Bacillariophycidae</taxon>
        <taxon>Bacillariales</taxon>
        <taxon>Bacillariaceae</taxon>
        <taxon>Nitzschia</taxon>
    </lineage>
</organism>
<evidence type="ECO:0000256" key="8">
    <source>
        <dbReference type="ARBA" id="ARBA00022989"/>
    </source>
</evidence>
<keyword evidence="5" id="KW-0808">Transferase</keyword>
<evidence type="ECO:0000256" key="11">
    <source>
        <dbReference type="SAM" id="MobiDB-lite"/>
    </source>
</evidence>
<feature type="transmembrane region" description="Helical" evidence="10">
    <location>
        <begin position="229"/>
        <end position="257"/>
    </location>
</feature>
<reference evidence="12" key="1">
    <citation type="journal article" date="2021" name="Sci. Rep.">
        <title>Diploid genomic architecture of Nitzschia inconspicua, an elite biomass production diatom.</title>
        <authorList>
            <person name="Oliver A."/>
            <person name="Podell S."/>
            <person name="Pinowska A."/>
            <person name="Traller J.C."/>
            <person name="Smith S.R."/>
            <person name="McClure R."/>
            <person name="Beliaev A."/>
            <person name="Bohutskyi P."/>
            <person name="Hill E.A."/>
            <person name="Rabines A."/>
            <person name="Zheng H."/>
            <person name="Allen L.Z."/>
            <person name="Kuo A."/>
            <person name="Grigoriev I.V."/>
            <person name="Allen A.E."/>
            <person name="Hazlebeck D."/>
            <person name="Allen E.E."/>
        </authorList>
    </citation>
    <scope>NUCLEOTIDE SEQUENCE</scope>
    <source>
        <strain evidence="12">Hildebrandi</strain>
    </source>
</reference>
<dbReference type="EMBL" id="JAGRRH010000018">
    <property type="protein sequence ID" value="KAG7351310.1"/>
    <property type="molecule type" value="Genomic_DNA"/>
</dbReference>
<evidence type="ECO:0000313" key="12">
    <source>
        <dbReference type="EMBL" id="KAG7351310.1"/>
    </source>
</evidence>
<comment type="caution">
    <text evidence="12">The sequence shown here is derived from an EMBL/GenBank/DDBJ whole genome shotgun (WGS) entry which is preliminary data.</text>
</comment>
<evidence type="ECO:0000256" key="10">
    <source>
        <dbReference type="RuleBase" id="RU362022"/>
    </source>
</evidence>
<protein>
    <recommendedName>
        <fullName evidence="3 10">Protein-S-isoprenylcysteine O-methyltransferase</fullName>
        <ecNumber evidence="3 10">2.1.1.100</ecNumber>
    </recommendedName>
</protein>
<dbReference type="InterPro" id="IPR025770">
    <property type="entry name" value="PPMT_MeTrfase"/>
</dbReference>
<feature type="compositionally biased region" description="Acidic residues" evidence="11">
    <location>
        <begin position="319"/>
        <end position="335"/>
    </location>
</feature>
<dbReference type="AlphaFoldDB" id="A0A9K3PKZ2"/>
<dbReference type="Pfam" id="PF04140">
    <property type="entry name" value="ICMT"/>
    <property type="match status" value="1"/>
</dbReference>
<evidence type="ECO:0000256" key="2">
    <source>
        <dbReference type="ARBA" id="ARBA00009140"/>
    </source>
</evidence>
<dbReference type="GO" id="GO:0032259">
    <property type="term" value="P:methylation"/>
    <property type="evidence" value="ECO:0007669"/>
    <property type="project" value="UniProtKB-KW"/>
</dbReference>
<name>A0A9K3PKZ2_9STRA</name>
<feature type="transmembrane region" description="Helical" evidence="10">
    <location>
        <begin position="148"/>
        <end position="167"/>
    </location>
</feature>
<comment type="catalytic activity">
    <reaction evidence="10">
        <text>[protein]-C-terminal S-[(2E,6E)-farnesyl]-L-cysteine + S-adenosyl-L-methionine = [protein]-C-terminal S-[(2E,6E)-farnesyl]-L-cysteine methyl ester + S-adenosyl-L-homocysteine</text>
        <dbReference type="Rhea" id="RHEA:21672"/>
        <dbReference type="Rhea" id="RHEA-COMP:12125"/>
        <dbReference type="Rhea" id="RHEA-COMP:12126"/>
        <dbReference type="ChEBI" id="CHEBI:57856"/>
        <dbReference type="ChEBI" id="CHEBI:59789"/>
        <dbReference type="ChEBI" id="CHEBI:90510"/>
        <dbReference type="ChEBI" id="CHEBI:90511"/>
        <dbReference type="EC" id="2.1.1.100"/>
    </reaction>
</comment>
<keyword evidence="4 10" id="KW-0489">Methyltransferase</keyword>
<comment type="subcellular location">
    <subcellularLocation>
        <location evidence="10">Endoplasmic reticulum membrane</location>
        <topology evidence="10">Multi-pass membrane protein</topology>
    </subcellularLocation>
    <subcellularLocation>
        <location evidence="1">Membrane</location>
        <topology evidence="1">Multi-pass membrane protein</topology>
    </subcellularLocation>
</comment>
<dbReference type="PANTHER" id="PTHR12714">
    <property type="entry name" value="PROTEIN-S ISOPRENYLCYSTEINE O-METHYLTRANSFERASE"/>
    <property type="match status" value="1"/>
</dbReference>
<feature type="transmembrane region" description="Helical" evidence="10">
    <location>
        <begin position="42"/>
        <end position="70"/>
    </location>
</feature>
<dbReference type="OrthoDB" id="422086at2759"/>
<dbReference type="EC" id="2.1.1.100" evidence="3 10"/>
<keyword evidence="10" id="KW-0256">Endoplasmic reticulum</keyword>
<keyword evidence="13" id="KW-1185">Reference proteome</keyword>
<evidence type="ECO:0000256" key="3">
    <source>
        <dbReference type="ARBA" id="ARBA00012151"/>
    </source>
</evidence>
<evidence type="ECO:0000313" key="13">
    <source>
        <dbReference type="Proteomes" id="UP000693970"/>
    </source>
</evidence>
<dbReference type="GO" id="GO:0004671">
    <property type="term" value="F:protein C-terminal S-isoprenylcysteine carboxyl O-methyltransferase activity"/>
    <property type="evidence" value="ECO:0007669"/>
    <property type="project" value="UniProtKB-EC"/>
</dbReference>
<dbReference type="InterPro" id="IPR007269">
    <property type="entry name" value="ICMT_MeTrfase"/>
</dbReference>
<evidence type="ECO:0000256" key="7">
    <source>
        <dbReference type="ARBA" id="ARBA00022692"/>
    </source>
</evidence>
<comment type="similarity">
    <text evidence="2 10">Belongs to the class VI-like SAM-binding methyltransferase superfamily. Isoprenylcysteine carboxyl methyltransferase family.</text>
</comment>
<keyword evidence="8 10" id="KW-1133">Transmembrane helix</keyword>
<evidence type="ECO:0000256" key="9">
    <source>
        <dbReference type="ARBA" id="ARBA00023136"/>
    </source>
</evidence>
<dbReference type="Proteomes" id="UP000693970">
    <property type="component" value="Unassembled WGS sequence"/>
</dbReference>
<feature type="transmembrane region" description="Helical" evidence="10">
    <location>
        <begin position="107"/>
        <end position="128"/>
    </location>
</feature>
<keyword evidence="7 10" id="KW-0812">Transmembrane</keyword>
<sequence>MDIVLQKLQSISRFLDRIQRFLSLELLEHHPQFDQPTKPGKVSLLGCTLGTIWGIHTTMLLGISVLLLLWRRHDIQNGDADAALSNETDNLLPVETVPVRFWMAWTWCFYIVSLCTFHLLEFFVTAFYNPLEASSDSFLINHSKAYTAAILLAACEFWIRFLFFPYLPNRGVLLVGILLVFLAQTIRSTAMKTCGESFNHFIQTSKKDNHKLVTNGIYQYLRHPSYVGFFYYSIGTQVVLHNCICTVVFALAGWSFFSRRIPYEERSLIHHFGDEYLEYANRTHVAIPFISNKGLVPEEETDQDSDRNEEGVEQTLILEQDDNDDGGGVDNDDDDDVVIVAGDLVHSHGSGGKKTN</sequence>
<dbReference type="PANTHER" id="PTHR12714:SF9">
    <property type="entry name" value="PROTEIN-S-ISOPRENYLCYSTEINE O-METHYLTRANSFERASE"/>
    <property type="match status" value="1"/>
</dbReference>
<feature type="region of interest" description="Disordered" evidence="11">
    <location>
        <begin position="296"/>
        <end position="335"/>
    </location>
</feature>
<dbReference type="PROSITE" id="PS51564">
    <property type="entry name" value="SAM_ICMT"/>
    <property type="match status" value="1"/>
</dbReference>